<name>A0AAN9ZE02_9ORTH</name>
<keyword evidence="2" id="KW-0804">Transcription</keyword>
<feature type="region of interest" description="Disordered" evidence="4">
    <location>
        <begin position="406"/>
        <end position="446"/>
    </location>
</feature>
<dbReference type="GO" id="GO:0006355">
    <property type="term" value="P:regulation of DNA-templated transcription"/>
    <property type="evidence" value="ECO:0007669"/>
    <property type="project" value="TreeGrafter"/>
</dbReference>
<gene>
    <name evidence="5" type="ORF">R5R35_013784</name>
</gene>
<protein>
    <recommendedName>
        <fullName evidence="7">GON-4-like protein</fullName>
    </recommendedName>
</protein>
<dbReference type="Proteomes" id="UP001378592">
    <property type="component" value="Unassembled WGS sequence"/>
</dbReference>
<dbReference type="InterPro" id="IPR052435">
    <property type="entry name" value="YY1-Transcr_Regul"/>
</dbReference>
<dbReference type="GO" id="GO:0005634">
    <property type="term" value="C:nucleus"/>
    <property type="evidence" value="ECO:0007669"/>
    <property type="project" value="TreeGrafter"/>
</dbReference>
<feature type="region of interest" description="Disordered" evidence="4">
    <location>
        <begin position="24"/>
        <end position="78"/>
    </location>
</feature>
<evidence type="ECO:0000256" key="3">
    <source>
        <dbReference type="ARBA" id="ARBA00023242"/>
    </source>
</evidence>
<organism evidence="5 6">
    <name type="scientific">Gryllus longicercus</name>
    <dbReference type="NCBI Taxonomy" id="2509291"/>
    <lineage>
        <taxon>Eukaryota</taxon>
        <taxon>Metazoa</taxon>
        <taxon>Ecdysozoa</taxon>
        <taxon>Arthropoda</taxon>
        <taxon>Hexapoda</taxon>
        <taxon>Insecta</taxon>
        <taxon>Pterygota</taxon>
        <taxon>Neoptera</taxon>
        <taxon>Polyneoptera</taxon>
        <taxon>Orthoptera</taxon>
        <taxon>Ensifera</taxon>
        <taxon>Gryllidea</taxon>
        <taxon>Grylloidea</taxon>
        <taxon>Gryllidae</taxon>
        <taxon>Gryllinae</taxon>
        <taxon>Gryllus</taxon>
    </lineage>
</organism>
<feature type="region of interest" description="Disordered" evidence="4">
    <location>
        <begin position="184"/>
        <end position="279"/>
    </location>
</feature>
<sequence>MWEEDSDNNISDNALTLNLQAYGADGSACSSSEELCIDTGTEDGSPKQRNRKRKRSEEDVEDGDDEEDTDQTEEVDMPDVVHQMEAEIERQLDSKAKKSNLTVANVKNILKDVITNEHVLDLVRHTMKQPEKNFCISKVFSYAPKLTRAKTRELLNTFPSMAWPMTPSKNISNSKCKVLIEQELPEDSSGEEYQPDEDEDEKHKQDSSFCVDQDEDDEDEQAESDEADAQGDEDDDEEEDEIEEEQDSDKNDGNKIQLNVKPINVCPGGEDDDDIDDDEGRLVICDNDNDVKETPVTGNLAARNVHVCKHKPSKKAVINNTATQISWPEVNGRKPQYRLENSTDSLPEKIPIISEENICQRTRSKLSLSDTPLETIESAFIPPDITTDMYDSECDDEDWKNFLKGFTEPLKPDTQDAPDDDENDPEYNIMADEEETDDKEELREDPGVKVSRKEVNALMAELFEYIGMLSDENEGIDNIQKNNEGALRGAFEQRNEEELKDIAEHIAGALEQHTKESVPVETLQPNERVSTPVDLYPSPESISNEKETTLGDIEARSPAIDSSFTEVEIEPWVMPHEKRLLLEQQMRMYVQFQTQHFLLTYLHPLYHVYSMDCKQNLLVLKHHAKYNKSSTFYPVNLDEALLLVEKWEHLLSSEDAKRRYMDFIDQEIDMQNMMKRRKQFYRGEFPPGFFEIVCNSNVFIYPALLPTNPFRCDGHTTSPFFKSEDYLIALGLEHFMNYAKNNPKVLGKVSVPKIVPMIVEHFLPARRTSSVYTRILECSNSGNNPIRHFFQNNCAPKTTHYVLASNGRWLPPCQQPLQLLPKAWRDYIIPKYHSSISGNM</sequence>
<feature type="compositionally biased region" description="Acidic residues" evidence="4">
    <location>
        <begin position="184"/>
        <end position="200"/>
    </location>
</feature>
<dbReference type="EMBL" id="JAZDUA010000023">
    <property type="protein sequence ID" value="KAK7872551.1"/>
    <property type="molecule type" value="Genomic_DNA"/>
</dbReference>
<feature type="compositionally biased region" description="Acidic residues" evidence="4">
    <location>
        <begin position="212"/>
        <end position="247"/>
    </location>
</feature>
<evidence type="ECO:0000256" key="1">
    <source>
        <dbReference type="ARBA" id="ARBA00023015"/>
    </source>
</evidence>
<evidence type="ECO:0008006" key="7">
    <source>
        <dbReference type="Google" id="ProtNLM"/>
    </source>
</evidence>
<dbReference type="PANTHER" id="PTHR16088">
    <property type="entry name" value="YY1 ASSOCIATED PROTEIN-RELATED"/>
    <property type="match status" value="1"/>
</dbReference>
<feature type="compositionally biased region" description="Acidic residues" evidence="4">
    <location>
        <begin position="58"/>
        <end position="77"/>
    </location>
</feature>
<keyword evidence="3" id="KW-0539">Nucleus</keyword>
<reference evidence="5 6" key="1">
    <citation type="submission" date="2024-03" db="EMBL/GenBank/DDBJ databases">
        <title>The genome assembly and annotation of the cricket Gryllus longicercus Weissman &amp; Gray.</title>
        <authorList>
            <person name="Szrajer S."/>
            <person name="Gray D."/>
            <person name="Ylla G."/>
        </authorList>
    </citation>
    <scope>NUCLEOTIDE SEQUENCE [LARGE SCALE GENOMIC DNA]</scope>
    <source>
        <strain evidence="5">DAG 2021-001</strain>
        <tissue evidence="5">Whole body minus gut</tissue>
    </source>
</reference>
<evidence type="ECO:0000256" key="4">
    <source>
        <dbReference type="SAM" id="MobiDB-lite"/>
    </source>
</evidence>
<dbReference type="AlphaFoldDB" id="A0AAN9ZE02"/>
<evidence type="ECO:0000313" key="5">
    <source>
        <dbReference type="EMBL" id="KAK7872551.1"/>
    </source>
</evidence>
<evidence type="ECO:0000256" key="2">
    <source>
        <dbReference type="ARBA" id="ARBA00023163"/>
    </source>
</evidence>
<accession>A0AAN9ZE02</accession>
<dbReference type="GO" id="GO:0003712">
    <property type="term" value="F:transcription coregulator activity"/>
    <property type="evidence" value="ECO:0007669"/>
    <property type="project" value="TreeGrafter"/>
</dbReference>
<evidence type="ECO:0000313" key="6">
    <source>
        <dbReference type="Proteomes" id="UP001378592"/>
    </source>
</evidence>
<feature type="compositionally biased region" description="Acidic residues" evidence="4">
    <location>
        <begin position="416"/>
        <end position="439"/>
    </location>
</feature>
<proteinExistence type="predicted"/>
<feature type="compositionally biased region" description="Acidic residues" evidence="4">
    <location>
        <begin position="269"/>
        <end position="279"/>
    </location>
</feature>
<dbReference type="PANTHER" id="PTHR16088:SF3">
    <property type="entry name" value="GON-4-LIKE PROTEIN"/>
    <property type="match status" value="1"/>
</dbReference>
<keyword evidence="1" id="KW-0805">Transcription regulation</keyword>
<comment type="caution">
    <text evidence="5">The sequence shown here is derived from an EMBL/GenBank/DDBJ whole genome shotgun (WGS) entry which is preliminary data.</text>
</comment>
<keyword evidence="6" id="KW-1185">Reference proteome</keyword>